<dbReference type="OrthoDB" id="9780211at2"/>
<dbReference type="KEGG" id="uam:UABAM_02345"/>
<dbReference type="Proteomes" id="UP000326354">
    <property type="component" value="Chromosome"/>
</dbReference>
<proteinExistence type="predicted"/>
<sequence>MKLILVDPIEELCSQWRIQFSGLRNVKIVHGYFEDIENFDCMVSAANSFGLMDGGVDHAITQYFGIDLMDRVQQKIIDDFCGEQPVGTSFIIETKHEKHPFLAHSPTMRVPMKIAHTDNVYNAMWATLLAIKHHNNSHTQKIKTCCCPGLGTATGQMPYLRAAKQMSLAYRNFISPPQQIDWLYAAHRQKSIRYGGDLD</sequence>
<organism evidence="2 3">
    <name type="scientific">Uabimicrobium amorphum</name>
    <dbReference type="NCBI Taxonomy" id="2596890"/>
    <lineage>
        <taxon>Bacteria</taxon>
        <taxon>Pseudomonadati</taxon>
        <taxon>Planctomycetota</taxon>
        <taxon>Candidatus Uabimicrobiia</taxon>
        <taxon>Candidatus Uabimicrobiales</taxon>
        <taxon>Candidatus Uabimicrobiaceae</taxon>
        <taxon>Candidatus Uabimicrobium</taxon>
    </lineage>
</organism>
<feature type="domain" description="Macro" evidence="1">
    <location>
        <begin position="13"/>
        <end position="199"/>
    </location>
</feature>
<dbReference type="SUPFAM" id="SSF52949">
    <property type="entry name" value="Macro domain-like"/>
    <property type="match status" value="1"/>
</dbReference>
<reference evidence="2 3" key="1">
    <citation type="submission" date="2019-08" db="EMBL/GenBank/DDBJ databases">
        <title>Complete genome sequence of Candidatus Uab amorphum.</title>
        <authorList>
            <person name="Shiratori T."/>
            <person name="Suzuki S."/>
            <person name="Kakizawa Y."/>
            <person name="Ishida K."/>
        </authorList>
    </citation>
    <scope>NUCLEOTIDE SEQUENCE [LARGE SCALE GENOMIC DNA]</scope>
    <source>
        <strain evidence="2 3">SRT547</strain>
    </source>
</reference>
<evidence type="ECO:0000259" key="1">
    <source>
        <dbReference type="PROSITE" id="PS51154"/>
    </source>
</evidence>
<accession>A0A5S9IMX3</accession>
<dbReference type="InterPro" id="IPR051220">
    <property type="entry name" value="TFA_Chaperone"/>
</dbReference>
<name>A0A5S9IMX3_UABAM</name>
<dbReference type="PANTHER" id="PTHR34413:SF2">
    <property type="entry name" value="PROPHAGE TAIL FIBER ASSEMBLY PROTEIN HOMOLOG TFAE-RELATED"/>
    <property type="match status" value="1"/>
</dbReference>
<keyword evidence="3" id="KW-1185">Reference proteome</keyword>
<evidence type="ECO:0000313" key="2">
    <source>
        <dbReference type="EMBL" id="BBM83990.1"/>
    </source>
</evidence>
<dbReference type="Gene3D" id="3.40.220.10">
    <property type="entry name" value="Leucine Aminopeptidase, subunit E, domain 1"/>
    <property type="match status" value="1"/>
</dbReference>
<gene>
    <name evidence="2" type="ORF">UABAM_02345</name>
</gene>
<dbReference type="InterPro" id="IPR043472">
    <property type="entry name" value="Macro_dom-like"/>
</dbReference>
<dbReference type="SMART" id="SM00506">
    <property type="entry name" value="A1pp"/>
    <property type="match status" value="1"/>
</dbReference>
<dbReference type="EMBL" id="AP019860">
    <property type="protein sequence ID" value="BBM83990.1"/>
    <property type="molecule type" value="Genomic_DNA"/>
</dbReference>
<dbReference type="PANTHER" id="PTHR34413">
    <property type="entry name" value="PROPHAGE TAIL FIBER ASSEMBLY PROTEIN HOMOLOG TFAE-RELATED-RELATED"/>
    <property type="match status" value="1"/>
</dbReference>
<evidence type="ECO:0000313" key="3">
    <source>
        <dbReference type="Proteomes" id="UP000326354"/>
    </source>
</evidence>
<dbReference type="InterPro" id="IPR002589">
    <property type="entry name" value="Macro_dom"/>
</dbReference>
<dbReference type="AlphaFoldDB" id="A0A5S9IMX3"/>
<protein>
    <submittedName>
        <fullName evidence="2">Tail protein</fullName>
    </submittedName>
</protein>
<dbReference type="RefSeq" id="WP_152021995.1">
    <property type="nucleotide sequence ID" value="NZ_AP019860.1"/>
</dbReference>
<dbReference type="PROSITE" id="PS51154">
    <property type="entry name" value="MACRO"/>
    <property type="match status" value="1"/>
</dbReference>
<dbReference type="Pfam" id="PF01661">
    <property type="entry name" value="Macro"/>
    <property type="match status" value="1"/>
</dbReference>